<name>A0A420XZ96_9PEZI</name>
<evidence type="ECO:0000313" key="7">
    <source>
        <dbReference type="EMBL" id="RKU41003.1"/>
    </source>
</evidence>
<evidence type="ECO:0000259" key="6">
    <source>
        <dbReference type="PROSITE" id="PS50048"/>
    </source>
</evidence>
<dbReference type="InterPro" id="IPR051127">
    <property type="entry name" value="Fungal_SecMet_Regulators"/>
</dbReference>
<gene>
    <name evidence="7" type="ORF">DL546_004088</name>
</gene>
<evidence type="ECO:0000256" key="3">
    <source>
        <dbReference type="ARBA" id="ARBA00023125"/>
    </source>
</evidence>
<keyword evidence="8" id="KW-1185">Reference proteome</keyword>
<keyword evidence="2" id="KW-0805">Transcription regulation</keyword>
<organism evidence="7 8">
    <name type="scientific">Coniochaeta pulveracea</name>
    <dbReference type="NCBI Taxonomy" id="177199"/>
    <lineage>
        <taxon>Eukaryota</taxon>
        <taxon>Fungi</taxon>
        <taxon>Dikarya</taxon>
        <taxon>Ascomycota</taxon>
        <taxon>Pezizomycotina</taxon>
        <taxon>Sordariomycetes</taxon>
        <taxon>Sordariomycetidae</taxon>
        <taxon>Coniochaetales</taxon>
        <taxon>Coniochaetaceae</taxon>
        <taxon>Coniochaeta</taxon>
    </lineage>
</organism>
<evidence type="ECO:0000313" key="8">
    <source>
        <dbReference type="Proteomes" id="UP000275385"/>
    </source>
</evidence>
<evidence type="ECO:0000256" key="2">
    <source>
        <dbReference type="ARBA" id="ARBA00023015"/>
    </source>
</evidence>
<protein>
    <recommendedName>
        <fullName evidence="6">Zn(2)-C6 fungal-type domain-containing protein</fullName>
    </recommendedName>
</protein>
<dbReference type="SMART" id="SM00906">
    <property type="entry name" value="Fungal_trans"/>
    <property type="match status" value="1"/>
</dbReference>
<dbReference type="STRING" id="177199.A0A420XZ96"/>
<dbReference type="PANTHER" id="PTHR47424">
    <property type="entry name" value="REGULATORY PROTEIN GAL4"/>
    <property type="match status" value="1"/>
</dbReference>
<evidence type="ECO:0000256" key="4">
    <source>
        <dbReference type="ARBA" id="ARBA00023163"/>
    </source>
</evidence>
<dbReference type="GO" id="GO:0008270">
    <property type="term" value="F:zinc ion binding"/>
    <property type="evidence" value="ECO:0007669"/>
    <property type="project" value="InterPro"/>
</dbReference>
<dbReference type="InterPro" id="IPR036864">
    <property type="entry name" value="Zn2-C6_fun-type_DNA-bd_sf"/>
</dbReference>
<dbReference type="OrthoDB" id="3364175at2759"/>
<dbReference type="AlphaFoldDB" id="A0A420XZ96"/>
<keyword evidence="3" id="KW-0238">DNA-binding</keyword>
<dbReference type="CDD" id="cd00067">
    <property type="entry name" value="GAL4"/>
    <property type="match status" value="1"/>
</dbReference>
<dbReference type="Proteomes" id="UP000275385">
    <property type="component" value="Unassembled WGS sequence"/>
</dbReference>
<sequence>MSSDAAPPPNKRRRATLACRSCRHRKSRCSGDRPCAQCKDLGFECVYGEGSAPSSLTVGKSYVTKLEQRLHDMEAAIRQLQQHRHVSFGSMLEVSGGGDDRTDSETIAVADDDQPIGHAGHTPTDRGTSQMGEIDISENSIDGMGAIKFTDEEDCGYFGPSSNIAFMRHISRAILKSNPYHPSVTAESPQDQRGGGMVNVTRSRPPSPVSKHAVASGGVNIFALPSHDRTWSLIRQYFHKTGQLLPYIHEASFCETYFQMKRENFTRVRRTWLGLLNIVMAIAASLSTDGDMPAEQRIQESDIYYQRANGLCDKDSKRNASLEMVQYLLILGQYLQGTQKSVQAWTTHGLAISAAYQLGLHSPDANKGFPPLESEIRKRTWFGCVLLDRTLSMTFGRPCTIPETHVKLDMPLQDLQMLNHTQETEVHPQLDGCFFTATIKLYVVLYNVLDSCYDQNLGFEHPSTTLSAISQILEGERQLDQWRLQLSTLGLRVWEQPLRTEDVQAMQEDSVIRHRFSIVLSVRYHNLRILLYRRRLESLLRALGGHDETAPDQRLMQSAGITSVQNCVDSAIAIISAVHTITLSTGWRRELLGAWNYSLYYTFNAGLVIFAAILIASKDSSHDPSAGEMGDRSRPFLDMAAEALRRLDAGNRVIERCADYLSQLSLILNASNNIPPNEASLGSNTLLNIPAMYPTDPFGSDSLSHMDLGEFMVDGDLAFLGSFFNQPL</sequence>
<dbReference type="InterPro" id="IPR007219">
    <property type="entry name" value="XnlR_reg_dom"/>
</dbReference>
<dbReference type="EMBL" id="QVQW01000085">
    <property type="protein sequence ID" value="RKU41003.1"/>
    <property type="molecule type" value="Genomic_DNA"/>
</dbReference>
<dbReference type="PANTHER" id="PTHR47424:SF3">
    <property type="entry name" value="REGULATORY PROTEIN GAL4"/>
    <property type="match status" value="1"/>
</dbReference>
<keyword evidence="4" id="KW-0804">Transcription</keyword>
<dbReference type="GO" id="GO:0000435">
    <property type="term" value="P:positive regulation of transcription from RNA polymerase II promoter by galactose"/>
    <property type="evidence" value="ECO:0007669"/>
    <property type="project" value="TreeGrafter"/>
</dbReference>
<feature type="domain" description="Zn(2)-C6 fungal-type" evidence="6">
    <location>
        <begin position="18"/>
        <end position="47"/>
    </location>
</feature>
<keyword evidence="1" id="KW-0479">Metal-binding</keyword>
<dbReference type="GO" id="GO:0005634">
    <property type="term" value="C:nucleus"/>
    <property type="evidence" value="ECO:0007669"/>
    <property type="project" value="TreeGrafter"/>
</dbReference>
<accession>A0A420XZ96</accession>
<dbReference type="SMART" id="SM00066">
    <property type="entry name" value="GAL4"/>
    <property type="match status" value="1"/>
</dbReference>
<dbReference type="Gene3D" id="4.10.240.10">
    <property type="entry name" value="Zn(2)-C6 fungal-type DNA-binding domain"/>
    <property type="match status" value="1"/>
</dbReference>
<dbReference type="PROSITE" id="PS50048">
    <property type="entry name" value="ZN2_CY6_FUNGAL_2"/>
    <property type="match status" value="1"/>
</dbReference>
<evidence type="ECO:0000256" key="5">
    <source>
        <dbReference type="ARBA" id="ARBA00023242"/>
    </source>
</evidence>
<dbReference type="PROSITE" id="PS00463">
    <property type="entry name" value="ZN2_CY6_FUNGAL_1"/>
    <property type="match status" value="1"/>
</dbReference>
<dbReference type="CDD" id="cd12148">
    <property type="entry name" value="fungal_TF_MHR"/>
    <property type="match status" value="1"/>
</dbReference>
<keyword evidence="5" id="KW-0539">Nucleus</keyword>
<dbReference type="Pfam" id="PF00172">
    <property type="entry name" value="Zn_clus"/>
    <property type="match status" value="1"/>
</dbReference>
<comment type="caution">
    <text evidence="7">The sequence shown here is derived from an EMBL/GenBank/DDBJ whole genome shotgun (WGS) entry which is preliminary data.</text>
</comment>
<proteinExistence type="predicted"/>
<dbReference type="InterPro" id="IPR001138">
    <property type="entry name" value="Zn2Cys6_DnaBD"/>
</dbReference>
<dbReference type="GO" id="GO:0000978">
    <property type="term" value="F:RNA polymerase II cis-regulatory region sequence-specific DNA binding"/>
    <property type="evidence" value="ECO:0007669"/>
    <property type="project" value="TreeGrafter"/>
</dbReference>
<dbReference type="GO" id="GO:0000981">
    <property type="term" value="F:DNA-binding transcription factor activity, RNA polymerase II-specific"/>
    <property type="evidence" value="ECO:0007669"/>
    <property type="project" value="InterPro"/>
</dbReference>
<dbReference type="SUPFAM" id="SSF57701">
    <property type="entry name" value="Zn2/Cys6 DNA-binding domain"/>
    <property type="match status" value="1"/>
</dbReference>
<dbReference type="Pfam" id="PF04082">
    <property type="entry name" value="Fungal_trans"/>
    <property type="match status" value="1"/>
</dbReference>
<dbReference type="GO" id="GO:0006351">
    <property type="term" value="P:DNA-templated transcription"/>
    <property type="evidence" value="ECO:0007669"/>
    <property type="project" value="InterPro"/>
</dbReference>
<reference evidence="7 8" key="1">
    <citation type="submission" date="2018-08" db="EMBL/GenBank/DDBJ databases">
        <title>Draft genome of the lignicolous fungus Coniochaeta pulveracea.</title>
        <authorList>
            <person name="Borstlap C.J."/>
            <person name="De Witt R.N."/>
            <person name="Botha A."/>
            <person name="Volschenk H."/>
        </authorList>
    </citation>
    <scope>NUCLEOTIDE SEQUENCE [LARGE SCALE GENOMIC DNA]</scope>
    <source>
        <strain evidence="7 8">CAB683</strain>
    </source>
</reference>
<evidence type="ECO:0000256" key="1">
    <source>
        <dbReference type="ARBA" id="ARBA00022723"/>
    </source>
</evidence>